<protein>
    <recommendedName>
        <fullName evidence="3">Transposase, YhgA-like</fullName>
    </recommendedName>
</protein>
<gene>
    <name evidence="1" type="ORF">SAMN02745725_02711</name>
</gene>
<dbReference type="EMBL" id="FQYQ01000026">
    <property type="protein sequence ID" value="SHJ51126.1"/>
    <property type="molecule type" value="Genomic_DNA"/>
</dbReference>
<dbReference type="Proteomes" id="UP000184185">
    <property type="component" value="Unassembled WGS sequence"/>
</dbReference>
<evidence type="ECO:0000313" key="2">
    <source>
        <dbReference type="Proteomes" id="UP000184185"/>
    </source>
</evidence>
<evidence type="ECO:0008006" key="3">
    <source>
        <dbReference type="Google" id="ProtNLM"/>
    </source>
</evidence>
<dbReference type="AlphaFoldDB" id="A0A1M6JWR8"/>
<evidence type="ECO:0000313" key="1">
    <source>
        <dbReference type="EMBL" id="SHJ51126.1"/>
    </source>
</evidence>
<dbReference type="STRING" id="185007.SAMN02910350_00815"/>
<accession>A0A1M6JWR8</accession>
<dbReference type="RefSeq" id="WP_072918956.1">
    <property type="nucleotide sequence ID" value="NZ_FQYQ01000026.1"/>
</dbReference>
<keyword evidence="2" id="KW-1185">Reference proteome</keyword>
<sequence length="330" mass="37672">MGKSDVISCNVMDNPAYFADTINNGLFGGKELVRPENLRELDSTESAILEDAFKDIVPFKKERDILKRAKFLRDDVATYVIIGIENQTEIDYAMPVRNFCYDALRYVKQIEAISSANRTSAANGKKSSLSKAEFLSGIRKDDKIEPIITLTVYYGTKEWDGPLSLHEMFSDQVSPEILSLVSDYRLNLLEPKKISSWVNFKTDVGILFELISASDKKNGIKELVMNSPERYSDVNNDIIRAINFYTKCKLPVNELEESTNMCYAWESSMNEAKDEGREEGRVEGRVEGKEELMQLFSWLKEAGRLEEAIAIMDQENIDLRNKLFEEFKAN</sequence>
<organism evidence="1 2">
    <name type="scientific">Pseudobutyrivibrio xylanivorans DSM 14809</name>
    <dbReference type="NCBI Taxonomy" id="1123012"/>
    <lineage>
        <taxon>Bacteria</taxon>
        <taxon>Bacillati</taxon>
        <taxon>Bacillota</taxon>
        <taxon>Clostridia</taxon>
        <taxon>Lachnospirales</taxon>
        <taxon>Lachnospiraceae</taxon>
        <taxon>Pseudobutyrivibrio</taxon>
    </lineage>
</organism>
<dbReference type="OrthoDB" id="2066427at2"/>
<proteinExistence type="predicted"/>
<reference evidence="1 2" key="1">
    <citation type="submission" date="2016-11" db="EMBL/GenBank/DDBJ databases">
        <authorList>
            <person name="Jaros S."/>
            <person name="Januszkiewicz K."/>
            <person name="Wedrychowicz H."/>
        </authorList>
    </citation>
    <scope>NUCLEOTIDE SEQUENCE [LARGE SCALE GENOMIC DNA]</scope>
    <source>
        <strain evidence="1 2">DSM 14809</strain>
    </source>
</reference>
<name>A0A1M6JWR8_PSEXY</name>